<dbReference type="PANTHER" id="PTHR21596:SF23">
    <property type="entry name" value="FACTOR OF DNA METHYLATION 4"/>
    <property type="match status" value="1"/>
</dbReference>
<dbReference type="InterPro" id="IPR045177">
    <property type="entry name" value="FDM1-5/IDN2"/>
</dbReference>
<keyword evidence="5" id="KW-1185">Reference proteome</keyword>
<dbReference type="Proteomes" id="UP001318860">
    <property type="component" value="Unassembled WGS sequence"/>
</dbReference>
<dbReference type="InterPro" id="IPR005379">
    <property type="entry name" value="FDM1-5/IDN2_XH"/>
</dbReference>
<evidence type="ECO:0000259" key="2">
    <source>
        <dbReference type="Pfam" id="PF03468"/>
    </source>
</evidence>
<evidence type="ECO:0000313" key="5">
    <source>
        <dbReference type="Proteomes" id="UP001318860"/>
    </source>
</evidence>
<comment type="caution">
    <text evidence="4">The sequence shown here is derived from an EMBL/GenBank/DDBJ whole genome shotgun (WGS) entry which is preliminary data.</text>
</comment>
<evidence type="ECO:0000256" key="1">
    <source>
        <dbReference type="SAM" id="Coils"/>
    </source>
</evidence>
<feature type="domain" description="Factor of DNA methylation 1-5/IDN2" evidence="3">
    <location>
        <begin position="399"/>
        <end position="531"/>
    </location>
</feature>
<feature type="domain" description="XS" evidence="2">
    <location>
        <begin position="23"/>
        <end position="132"/>
    </location>
</feature>
<dbReference type="EMBL" id="JABTTQ020001017">
    <property type="protein sequence ID" value="KAK6136770.1"/>
    <property type="molecule type" value="Genomic_DNA"/>
</dbReference>
<gene>
    <name evidence="4" type="ORF">DH2020_029483</name>
</gene>
<evidence type="ECO:0000313" key="4">
    <source>
        <dbReference type="EMBL" id="KAK6136770.1"/>
    </source>
</evidence>
<dbReference type="Gene3D" id="3.30.70.2890">
    <property type="entry name" value="XS domain"/>
    <property type="match status" value="1"/>
</dbReference>
<feature type="coiled-coil region" evidence="1">
    <location>
        <begin position="453"/>
        <end position="480"/>
    </location>
</feature>
<accession>A0ABR0VR17</accession>
<dbReference type="InterPro" id="IPR005380">
    <property type="entry name" value="XS_domain"/>
</dbReference>
<name>A0ABR0VR17_REHGL</name>
<dbReference type="PANTHER" id="PTHR21596">
    <property type="entry name" value="RIBONUCLEASE P SUBUNIT P38"/>
    <property type="match status" value="1"/>
</dbReference>
<proteinExistence type="predicted"/>
<dbReference type="InterPro" id="IPR038588">
    <property type="entry name" value="XS_domain_sf"/>
</dbReference>
<organism evidence="4 5">
    <name type="scientific">Rehmannia glutinosa</name>
    <name type="common">Chinese foxglove</name>
    <dbReference type="NCBI Taxonomy" id="99300"/>
    <lineage>
        <taxon>Eukaryota</taxon>
        <taxon>Viridiplantae</taxon>
        <taxon>Streptophyta</taxon>
        <taxon>Embryophyta</taxon>
        <taxon>Tracheophyta</taxon>
        <taxon>Spermatophyta</taxon>
        <taxon>Magnoliopsida</taxon>
        <taxon>eudicotyledons</taxon>
        <taxon>Gunneridae</taxon>
        <taxon>Pentapetalae</taxon>
        <taxon>asterids</taxon>
        <taxon>lamiids</taxon>
        <taxon>Lamiales</taxon>
        <taxon>Orobanchaceae</taxon>
        <taxon>Rehmannieae</taxon>
        <taxon>Rehmannia</taxon>
    </lineage>
</organism>
<feature type="coiled-coil region" evidence="1">
    <location>
        <begin position="165"/>
        <end position="327"/>
    </location>
</feature>
<protein>
    <submittedName>
        <fullName evidence="4">Uncharacterized protein</fullName>
    </submittedName>
</protein>
<evidence type="ECO:0000259" key="3">
    <source>
        <dbReference type="Pfam" id="PF03469"/>
    </source>
</evidence>
<dbReference type="Pfam" id="PF03468">
    <property type="entry name" value="XS"/>
    <property type="match status" value="1"/>
</dbReference>
<reference evidence="4 5" key="1">
    <citation type="journal article" date="2021" name="Comput. Struct. Biotechnol. J.">
        <title>De novo genome assembly of the potent medicinal plant Rehmannia glutinosa using nanopore technology.</title>
        <authorList>
            <person name="Ma L."/>
            <person name="Dong C."/>
            <person name="Song C."/>
            <person name="Wang X."/>
            <person name="Zheng X."/>
            <person name="Niu Y."/>
            <person name="Chen S."/>
            <person name="Feng W."/>
        </authorList>
    </citation>
    <scope>NUCLEOTIDE SEQUENCE [LARGE SCALE GENOMIC DNA]</scope>
    <source>
        <strain evidence="4">DH-2019</strain>
    </source>
</reference>
<sequence>MMKYFQEEVNGESSSQIMMDNIELFVWPWKGVVANMPVHWSNGRYVGESGSKLRHELTKQGFNPLRVHPLWNFRGHSGYAIVEFRNEWLGLSDALRFEKAYEANHQGKSDYFGVEEKGDKLYCWVARDDDFHAENVVGEYLRKNGDLKTIVEYQEEEKIKNSKLVSNLSNTVEAQNMRLREMETKYKETSISLSSLISEKDEMVQAFNEERQKMQQKEHDNLKRIFQEHDRITLELEVQRNVLKQQEQELKEREAQNENENERIKLKYEQQQNERAIAEQKRADEKVLRLAKIIREKGELQRKIMELEKELDAKQALELEIRRLRGSLQVVKHMGDDGDKLSVIEQELKDKEEEFEYFEVLNQSLIVKERRTNVELQEARKELINVFMELPSRASIRIKRMGELDSKSFIAAAKRQCMDEEVDVQAIELCTQWDSYLRNANWHPFKIVPSEDGKNYKTILDEEDKKLKRLRNELGEEAYQAVATALMEMNEYNPSGRYIVPELWNNKDQRRATLEEGISHLLKQWSMLKKKRR</sequence>
<dbReference type="Pfam" id="PF03469">
    <property type="entry name" value="XH"/>
    <property type="match status" value="1"/>
</dbReference>
<keyword evidence="1" id="KW-0175">Coiled coil</keyword>